<proteinExistence type="predicted"/>
<reference evidence="3" key="1">
    <citation type="journal article" date="2012" name="BMC Genomics">
        <title>Genome sequence of the necrotrophic fungus Penicillium digitatum, the main postharvest pathogen of citrus.</title>
        <authorList>
            <person name="Marcet-Houben M."/>
            <person name="Ballester A.-R."/>
            <person name="de la Fuente B."/>
            <person name="Harries E."/>
            <person name="Marcos J.F."/>
            <person name="Gonzalez-Candelas L."/>
            <person name="Gabaldon T."/>
        </authorList>
    </citation>
    <scope>NUCLEOTIDE SEQUENCE [LARGE SCALE GENOMIC DNA]</scope>
    <source>
        <strain evidence="3">PHI26 / CECT 20796</strain>
    </source>
</reference>
<comment type="caution">
    <text evidence="2">The sequence shown here is derived from an EMBL/GenBank/DDBJ whole genome shotgun (WGS) entry which is preliminary data.</text>
</comment>
<accession>K9GE75</accession>
<evidence type="ECO:0000256" key="1">
    <source>
        <dbReference type="SAM" id="MobiDB-lite"/>
    </source>
</evidence>
<dbReference type="EMBL" id="AKCT01000017">
    <property type="protein sequence ID" value="EKV19482.1"/>
    <property type="molecule type" value="Genomic_DNA"/>
</dbReference>
<keyword evidence="3" id="KW-1185">Reference proteome</keyword>
<dbReference type="HOGENOM" id="CLU_3207804_0_0_1"/>
<dbReference type="AlphaFoldDB" id="K9GE75"/>
<name>K9GE75_PEND2</name>
<gene>
    <name evidence="2" type="ORF">PDIG_02790</name>
</gene>
<sequence length="45" mass="4701">MAGERIHPQSTLSESKEMLGPGTDTTFATAGSHIVGSISQPVFAR</sequence>
<organism evidence="2 3">
    <name type="scientific">Penicillium digitatum (strain PHI26 / CECT 20796)</name>
    <name type="common">Green mold</name>
    <dbReference type="NCBI Taxonomy" id="1170229"/>
    <lineage>
        <taxon>Eukaryota</taxon>
        <taxon>Fungi</taxon>
        <taxon>Dikarya</taxon>
        <taxon>Ascomycota</taxon>
        <taxon>Pezizomycotina</taxon>
        <taxon>Eurotiomycetes</taxon>
        <taxon>Eurotiomycetidae</taxon>
        <taxon>Eurotiales</taxon>
        <taxon>Aspergillaceae</taxon>
        <taxon>Penicillium</taxon>
    </lineage>
</organism>
<dbReference type="InParanoid" id="K9GE75"/>
<feature type="region of interest" description="Disordered" evidence="1">
    <location>
        <begin position="1"/>
        <end position="31"/>
    </location>
</feature>
<evidence type="ECO:0000313" key="2">
    <source>
        <dbReference type="EMBL" id="EKV19482.1"/>
    </source>
</evidence>
<evidence type="ECO:0000313" key="3">
    <source>
        <dbReference type="Proteomes" id="UP000009882"/>
    </source>
</evidence>
<dbReference type="Proteomes" id="UP000009882">
    <property type="component" value="Unassembled WGS sequence"/>
</dbReference>
<dbReference type="OrthoDB" id="3945418at2759"/>
<protein>
    <submittedName>
        <fullName evidence="2">Uncharacterized protein</fullName>
    </submittedName>
</protein>